<protein>
    <submittedName>
        <fullName evidence="1">Uncharacterized protein</fullName>
    </submittedName>
</protein>
<dbReference type="AlphaFoldDB" id="U6MD21"/>
<accession>U6MD21</accession>
<name>U6MD21_EIMMA</name>
<sequence>MPQRTYGNGQASSSPSWDAKAVPISLFFQVAAWFASISVTSFGPEFASASLCAVNICNGGTCYEHGTAQTQTFPLISNASAVTSSKARIANSRLTPALVPSTLAAKALAFSLQGKAPVLSPASATTTGKLLQVSEWLLPSGATARW</sequence>
<organism evidence="1 2">
    <name type="scientific">Eimeria maxima</name>
    <name type="common">Coccidian parasite</name>
    <dbReference type="NCBI Taxonomy" id="5804"/>
    <lineage>
        <taxon>Eukaryota</taxon>
        <taxon>Sar</taxon>
        <taxon>Alveolata</taxon>
        <taxon>Apicomplexa</taxon>
        <taxon>Conoidasida</taxon>
        <taxon>Coccidia</taxon>
        <taxon>Eucoccidiorida</taxon>
        <taxon>Eimeriorina</taxon>
        <taxon>Eimeriidae</taxon>
        <taxon>Eimeria</taxon>
    </lineage>
</organism>
<reference evidence="1" key="2">
    <citation type="submission" date="2013-10" db="EMBL/GenBank/DDBJ databases">
        <authorList>
            <person name="Aslett M."/>
        </authorList>
    </citation>
    <scope>NUCLEOTIDE SEQUENCE [LARGE SCALE GENOMIC DNA]</scope>
    <source>
        <strain evidence="1">Weybridge</strain>
    </source>
</reference>
<dbReference type="EMBL" id="HG722290">
    <property type="protein sequence ID" value="CDJ61936.1"/>
    <property type="molecule type" value="Genomic_DNA"/>
</dbReference>
<evidence type="ECO:0000313" key="2">
    <source>
        <dbReference type="Proteomes" id="UP000030763"/>
    </source>
</evidence>
<dbReference type="RefSeq" id="XP_013338586.1">
    <property type="nucleotide sequence ID" value="XM_013483132.1"/>
</dbReference>
<evidence type="ECO:0000313" key="1">
    <source>
        <dbReference type="EMBL" id="CDJ61936.1"/>
    </source>
</evidence>
<gene>
    <name evidence="1" type="ORF">EMWEY_00013160</name>
</gene>
<keyword evidence="2" id="KW-1185">Reference proteome</keyword>
<dbReference type="Proteomes" id="UP000030763">
    <property type="component" value="Unassembled WGS sequence"/>
</dbReference>
<dbReference type="GeneID" id="25335302"/>
<dbReference type="OrthoDB" id="5953235at2759"/>
<reference evidence="1" key="1">
    <citation type="submission" date="2013-10" db="EMBL/GenBank/DDBJ databases">
        <title>Genomic analysis of the causative agents of coccidiosis in chickens.</title>
        <authorList>
            <person name="Reid A.J."/>
            <person name="Blake D."/>
            <person name="Billington K."/>
            <person name="Browne H."/>
            <person name="Dunn M."/>
            <person name="Hung S."/>
            <person name="Kawahara F."/>
            <person name="Miranda-Saavedra D."/>
            <person name="Mourier T."/>
            <person name="Nagra H."/>
            <person name="Otto T.D."/>
            <person name="Rawlings N."/>
            <person name="Sanchez A."/>
            <person name="Sanders M."/>
            <person name="Subramaniam C."/>
            <person name="Tay Y."/>
            <person name="Dear P."/>
            <person name="Doerig C."/>
            <person name="Gruber A."/>
            <person name="Parkinson J."/>
            <person name="Shirley M."/>
            <person name="Wan K.L."/>
            <person name="Berriman M."/>
            <person name="Tomley F."/>
            <person name="Pain A."/>
        </authorList>
    </citation>
    <scope>NUCLEOTIDE SEQUENCE [LARGE SCALE GENOMIC DNA]</scope>
    <source>
        <strain evidence="1">Weybridge</strain>
    </source>
</reference>
<dbReference type="VEuPathDB" id="ToxoDB:EMWEY_00013160"/>
<proteinExistence type="predicted"/>